<evidence type="ECO:0000313" key="2">
    <source>
        <dbReference type="EMBL" id="MDN4161361.1"/>
    </source>
</evidence>
<gene>
    <name evidence="2" type="ORF">QWY29_08350</name>
</gene>
<feature type="compositionally biased region" description="Basic and acidic residues" evidence="1">
    <location>
        <begin position="388"/>
        <end position="403"/>
    </location>
</feature>
<name>A0ABT8ETV4_9ACTN</name>
<dbReference type="RefSeq" id="WP_300960254.1">
    <property type="nucleotide sequence ID" value="NZ_JAUHJR010000002.1"/>
</dbReference>
<proteinExistence type="predicted"/>
<evidence type="ECO:0008006" key="4">
    <source>
        <dbReference type="Google" id="ProtNLM"/>
    </source>
</evidence>
<keyword evidence="3" id="KW-1185">Reference proteome</keyword>
<accession>A0ABT8ETV4</accession>
<evidence type="ECO:0000313" key="3">
    <source>
        <dbReference type="Proteomes" id="UP001168537"/>
    </source>
</evidence>
<reference evidence="2" key="1">
    <citation type="submission" date="2023-06" db="EMBL/GenBank/DDBJ databases">
        <title>Draft genome sequence of Nocardioides sp. SOB72.</title>
        <authorList>
            <person name="Zhang G."/>
        </authorList>
    </citation>
    <scope>NUCLEOTIDE SEQUENCE</scope>
    <source>
        <strain evidence="2">SOB72</strain>
    </source>
</reference>
<dbReference type="Proteomes" id="UP001168537">
    <property type="component" value="Unassembled WGS sequence"/>
</dbReference>
<dbReference type="InterPro" id="IPR029058">
    <property type="entry name" value="AB_hydrolase_fold"/>
</dbReference>
<feature type="region of interest" description="Disordered" evidence="1">
    <location>
        <begin position="385"/>
        <end position="412"/>
    </location>
</feature>
<organism evidence="2 3">
    <name type="scientific">Nocardioides abyssi</name>
    <dbReference type="NCBI Taxonomy" id="3058370"/>
    <lineage>
        <taxon>Bacteria</taxon>
        <taxon>Bacillati</taxon>
        <taxon>Actinomycetota</taxon>
        <taxon>Actinomycetes</taxon>
        <taxon>Propionibacteriales</taxon>
        <taxon>Nocardioidaceae</taxon>
        <taxon>Nocardioides</taxon>
    </lineage>
</organism>
<protein>
    <recommendedName>
        <fullName evidence="4">PGAP1-like protein</fullName>
    </recommendedName>
</protein>
<sequence length="473" mass="47898">MSPDVVVTEVVGGSHGLAAAYAAVRAVADAYDASGDRMRGWADLDRRVLLDADLLASAPLAPLTFAEAEAAVLAAATGPDGALVASVGWEADAAAARAAVAGLAAADELARGAFEVLDHALGQALGTLLPAAVPVLLPALPALVVAGPLLAPVVDDLLTDVVADHPDLAQHLVNGGGGLLDGLLLAGLLARLARSPRLPRDLEAAAAAVAAAYGDPGRGRAERLWPLRAVRQPRGLGDLLADLDEVHRTGPDGTIEVRTATAPDGSVRHVVHLPGTDDMTTLPWTRDEDARDLATNLLLLAGLDNPYQQGVLEALGQAGVGPGEPVLLVGHSQGGMVAAALLAADGPVAVTDVVTAGSPTAHLDGFPPGTHALSLEHRGDLVPLLDGEDNRDRPEQTTVRFDDGPSSGVADAHGTDRYVAAAAALDASVAAGSAHPSVVDALDRLEERGYVAGPAGTVVTSQVFVVVRDEVTG</sequence>
<dbReference type="Gene3D" id="3.40.50.1820">
    <property type="entry name" value="alpha/beta hydrolase"/>
    <property type="match status" value="1"/>
</dbReference>
<dbReference type="SUPFAM" id="SSF53474">
    <property type="entry name" value="alpha/beta-Hydrolases"/>
    <property type="match status" value="1"/>
</dbReference>
<evidence type="ECO:0000256" key="1">
    <source>
        <dbReference type="SAM" id="MobiDB-lite"/>
    </source>
</evidence>
<comment type="caution">
    <text evidence="2">The sequence shown here is derived from an EMBL/GenBank/DDBJ whole genome shotgun (WGS) entry which is preliminary data.</text>
</comment>
<dbReference type="EMBL" id="JAUHJR010000002">
    <property type="protein sequence ID" value="MDN4161361.1"/>
    <property type="molecule type" value="Genomic_DNA"/>
</dbReference>